<feature type="region of interest" description="Disordered" evidence="1">
    <location>
        <begin position="246"/>
        <end position="331"/>
    </location>
</feature>
<feature type="compositionally biased region" description="Basic and acidic residues" evidence="1">
    <location>
        <begin position="264"/>
        <end position="277"/>
    </location>
</feature>
<sequence length="690" mass="75548">MAESPQARDSNSQTYSPLQRRSHMSISPRLSTNSWGNIAQPEPGRRDSHQTQNDLPPPPQSPRRVALRAINPDDDTVDMVEDFMMHDPHVSGNYHNGPAKLKREHRVNKKGFVGLMRGLRRFTGTVFGYGENQNARGPTAPLEVTHTGNTLPLYVSNPSSPVTTQRPNRPLPTAPHPDVVDGIPPALLPGVRRRPPPPAFHVTPPLPVSQRTSHHSEHPSIYSGPHVERALSKSIAMPVPELAQPNEEIYTTPGPSRRSTSHQSHLERSSHPTRIDVDDQGTIGRSPSVLSPARQPTIATIPPTPNPELQSPPRDRRSHPTSIPVRPLPTEDYRRMSKSIGHHTAGSSMTSYDPSFSTELSPAHGFFSTLWHMPWVSPDRITVDYFPGMSRGAWQWKKVTMKPQRSDEKPKTTVEYKPLAKAIKSWYTGIPPVSRDSMPSWAKSGGDPEAGGVDLLSSGTVTSATRSSMATSNGVSPAPRARRKRFSLHRDRDSQRLFYSPNQYAFTDMDLTSTPAMRAKRKLREEHRSRHTKQSSSTTRPYERRRTRHRGARTTNSPPPVPPVPPAAYMHGYTPYQPSTPIYLLHSTSLPQGHNPNVFPHQPPSPETHAYQGQGQQPLLSPLFVVPAMPTVVPYQGESFAGSTGTASPPGMAGRGAGGGHGLPGAASNYPGGFAFQGGMSPASPAAHAS</sequence>
<dbReference type="Proteomes" id="UP001437256">
    <property type="component" value="Unassembled WGS sequence"/>
</dbReference>
<accession>A0ABR3AAZ4</accession>
<comment type="caution">
    <text evidence="2">The sequence shown here is derived from an EMBL/GenBank/DDBJ whole genome shotgun (WGS) entry which is preliminary data.</text>
</comment>
<reference evidence="2 3" key="1">
    <citation type="submission" date="2024-05" db="EMBL/GenBank/DDBJ databases">
        <title>A draft genome resource for the thread blight pathogen Marasmius tenuissimus strain MS-2.</title>
        <authorList>
            <person name="Yulfo-Soto G.E."/>
            <person name="Baruah I.K."/>
            <person name="Amoako-Attah I."/>
            <person name="Bukari Y."/>
            <person name="Meinhardt L.W."/>
            <person name="Bailey B.A."/>
            <person name="Cohen S.P."/>
        </authorList>
    </citation>
    <scope>NUCLEOTIDE SEQUENCE [LARGE SCALE GENOMIC DNA]</scope>
    <source>
        <strain evidence="2 3">MS-2</strain>
    </source>
</reference>
<feature type="compositionally biased region" description="Low complexity" evidence="1">
    <location>
        <begin position="292"/>
        <end position="301"/>
    </location>
</feature>
<feature type="region of interest" description="Disordered" evidence="1">
    <location>
        <begin position="519"/>
        <end position="563"/>
    </location>
</feature>
<evidence type="ECO:0000256" key="1">
    <source>
        <dbReference type="SAM" id="MobiDB-lite"/>
    </source>
</evidence>
<gene>
    <name evidence="2" type="ORF">AAF712_001705</name>
</gene>
<evidence type="ECO:0000313" key="3">
    <source>
        <dbReference type="Proteomes" id="UP001437256"/>
    </source>
</evidence>
<proteinExistence type="predicted"/>
<feature type="region of interest" description="Disordered" evidence="1">
    <location>
        <begin position="1"/>
        <end position="65"/>
    </location>
</feature>
<feature type="compositionally biased region" description="Polar residues" evidence="1">
    <location>
        <begin position="7"/>
        <end position="37"/>
    </location>
</feature>
<feature type="compositionally biased region" description="Polar residues" evidence="1">
    <location>
        <begin position="156"/>
        <end position="167"/>
    </location>
</feature>
<feature type="compositionally biased region" description="Polar residues" evidence="1">
    <location>
        <begin position="462"/>
        <end position="475"/>
    </location>
</feature>
<evidence type="ECO:0000313" key="2">
    <source>
        <dbReference type="EMBL" id="KAL0071145.1"/>
    </source>
</evidence>
<feature type="compositionally biased region" description="Basic residues" evidence="1">
    <location>
        <begin position="543"/>
        <end position="552"/>
    </location>
</feature>
<feature type="region of interest" description="Disordered" evidence="1">
    <location>
        <begin position="156"/>
        <end position="223"/>
    </location>
</feature>
<organism evidence="2 3">
    <name type="scientific">Marasmius tenuissimus</name>
    <dbReference type="NCBI Taxonomy" id="585030"/>
    <lineage>
        <taxon>Eukaryota</taxon>
        <taxon>Fungi</taxon>
        <taxon>Dikarya</taxon>
        <taxon>Basidiomycota</taxon>
        <taxon>Agaricomycotina</taxon>
        <taxon>Agaricomycetes</taxon>
        <taxon>Agaricomycetidae</taxon>
        <taxon>Agaricales</taxon>
        <taxon>Marasmiineae</taxon>
        <taxon>Marasmiaceae</taxon>
        <taxon>Marasmius</taxon>
    </lineage>
</organism>
<feature type="region of interest" description="Disordered" evidence="1">
    <location>
        <begin position="640"/>
        <end position="660"/>
    </location>
</feature>
<feature type="region of interest" description="Disordered" evidence="1">
    <location>
        <begin position="462"/>
        <end position="494"/>
    </location>
</feature>
<dbReference type="EMBL" id="JBBXMP010000004">
    <property type="protein sequence ID" value="KAL0071145.1"/>
    <property type="molecule type" value="Genomic_DNA"/>
</dbReference>
<feature type="compositionally biased region" description="Polar residues" evidence="1">
    <location>
        <begin position="253"/>
        <end position="263"/>
    </location>
</feature>
<protein>
    <submittedName>
        <fullName evidence="2">Uncharacterized protein</fullName>
    </submittedName>
</protein>
<feature type="compositionally biased region" description="Pro residues" evidence="1">
    <location>
        <begin position="196"/>
        <end position="207"/>
    </location>
</feature>
<name>A0ABR3AAZ4_9AGAR</name>
<keyword evidence="3" id="KW-1185">Reference proteome</keyword>